<reference evidence="3" key="1">
    <citation type="submission" date="2021-02" db="EMBL/GenBank/DDBJ databases">
        <authorList>
            <person name="Nowell W R."/>
        </authorList>
    </citation>
    <scope>NUCLEOTIDE SEQUENCE</scope>
</reference>
<proteinExistence type="predicted"/>
<dbReference type="EMBL" id="CAJNOQ010019358">
    <property type="protein sequence ID" value="CAF1448556.1"/>
    <property type="molecule type" value="Genomic_DNA"/>
</dbReference>
<feature type="coiled-coil region" evidence="1">
    <location>
        <begin position="18"/>
        <end position="45"/>
    </location>
</feature>
<evidence type="ECO:0000256" key="1">
    <source>
        <dbReference type="SAM" id="Coils"/>
    </source>
</evidence>
<dbReference type="Proteomes" id="UP000681722">
    <property type="component" value="Unassembled WGS sequence"/>
</dbReference>
<evidence type="ECO:0000313" key="5">
    <source>
        <dbReference type="EMBL" id="CAF4322622.1"/>
    </source>
</evidence>
<dbReference type="EMBL" id="CAJOBC010084805">
    <property type="protein sequence ID" value="CAF4322622.1"/>
    <property type="molecule type" value="Genomic_DNA"/>
</dbReference>
<dbReference type="Proteomes" id="UP000682733">
    <property type="component" value="Unassembled WGS sequence"/>
</dbReference>
<dbReference type="Proteomes" id="UP000677228">
    <property type="component" value="Unassembled WGS sequence"/>
</dbReference>
<sequence>MTNIDRYRVSSQSIHHEQNTLEIRLQQLSAEEKQIKTRLFQLNEQAVKNDDECKIWSLKRKFHISCDVKEKATASFECYFLSIGHDDGEDAQFINSDEIEDYCASIFHMTDIPVSQGCKELTDHIINATGVGFIHKNKFIQACVENCDFTKLMQERK</sequence>
<protein>
    <submittedName>
        <fullName evidence="3">Uncharacterized protein</fullName>
    </submittedName>
</protein>
<name>A0A815PGG0_9BILA</name>
<dbReference type="EMBL" id="CAJOBA010022298">
    <property type="protein sequence ID" value="CAF3916299.1"/>
    <property type="molecule type" value="Genomic_DNA"/>
</dbReference>
<evidence type="ECO:0000313" key="4">
    <source>
        <dbReference type="EMBL" id="CAF3916299.1"/>
    </source>
</evidence>
<evidence type="ECO:0000313" key="3">
    <source>
        <dbReference type="EMBL" id="CAF1448556.1"/>
    </source>
</evidence>
<comment type="caution">
    <text evidence="3">The sequence shown here is derived from an EMBL/GenBank/DDBJ whole genome shotgun (WGS) entry which is preliminary data.</text>
</comment>
<dbReference type="AlphaFoldDB" id="A0A815PGG0"/>
<keyword evidence="1" id="KW-0175">Coiled coil</keyword>
<dbReference type="EMBL" id="CAJNOK010011093">
    <property type="protein sequence ID" value="CAF1131935.1"/>
    <property type="molecule type" value="Genomic_DNA"/>
</dbReference>
<organism evidence="3 6">
    <name type="scientific">Didymodactylos carnosus</name>
    <dbReference type="NCBI Taxonomy" id="1234261"/>
    <lineage>
        <taxon>Eukaryota</taxon>
        <taxon>Metazoa</taxon>
        <taxon>Spiralia</taxon>
        <taxon>Gnathifera</taxon>
        <taxon>Rotifera</taxon>
        <taxon>Eurotatoria</taxon>
        <taxon>Bdelloidea</taxon>
        <taxon>Philodinida</taxon>
        <taxon>Philodinidae</taxon>
        <taxon>Didymodactylos</taxon>
    </lineage>
</organism>
<gene>
    <name evidence="3" type="ORF">GPM918_LOCUS34648</name>
    <name evidence="2" type="ORF">OVA965_LOCUS20696</name>
    <name evidence="5" type="ORF">SRO942_LOCUS35351</name>
    <name evidence="4" type="ORF">TMI583_LOCUS21157</name>
</gene>
<accession>A0A815PGG0</accession>
<keyword evidence="6" id="KW-1185">Reference proteome</keyword>
<dbReference type="Proteomes" id="UP000663829">
    <property type="component" value="Unassembled WGS sequence"/>
</dbReference>
<evidence type="ECO:0000313" key="6">
    <source>
        <dbReference type="Proteomes" id="UP000663829"/>
    </source>
</evidence>
<evidence type="ECO:0000313" key="2">
    <source>
        <dbReference type="EMBL" id="CAF1131935.1"/>
    </source>
</evidence>